<dbReference type="OrthoDB" id="9771073at2"/>
<evidence type="ECO:0000313" key="4">
    <source>
        <dbReference type="Proteomes" id="UP000036168"/>
    </source>
</evidence>
<dbReference type="PATRIC" id="fig|1664069.3.peg.1904"/>
<dbReference type="RefSeq" id="WP_048353642.1">
    <property type="nucleotide sequence ID" value="NZ_CP023481.1"/>
</dbReference>
<dbReference type="AlphaFoldDB" id="A0A0J6F0C2"/>
<sequence>MEKVLVTGGCGFIGSHISEQLLKENYQVSILDNLTTGHLSNIDGLPVDFYQEDITKPEAIELIKRINPDYIIHLAAQVSVAESVNDFLKDENINIRGSLHVIKAAGECGAKKIVFASSAAVYGNPEYLPVDTRHQTSPGSPYGLTKLTVERYLQLAYELYGVEYCILRYSNVYGPRQDAKGEGGVVSIFSDLLTSGKAPVIFGDGEQSRDFIYVGDVAAANVKALKAQSNVCLNVSNGFSITVNELFSEMKKATNSALSPIYQDERPGDIRHSTLCNEETKKILNWEPQMPLDKGLEQTIFYYRKEMNA</sequence>
<gene>
    <name evidence="2" type="ORF">AB447_207330</name>
    <name evidence="3" type="ORF">P8828_04335</name>
</gene>
<organism evidence="2 4">
    <name type="scientific">Bacillus glycinifermentans</name>
    <dbReference type="NCBI Taxonomy" id="1664069"/>
    <lineage>
        <taxon>Bacteria</taxon>
        <taxon>Bacillati</taxon>
        <taxon>Bacillota</taxon>
        <taxon>Bacilli</taxon>
        <taxon>Bacillales</taxon>
        <taxon>Bacillaceae</taxon>
        <taxon>Bacillus</taxon>
    </lineage>
</organism>
<dbReference type="EMBL" id="JARRTL010000006">
    <property type="protein sequence ID" value="MEC0484084.1"/>
    <property type="molecule type" value="Genomic_DNA"/>
</dbReference>
<dbReference type="EMBL" id="LECW02000045">
    <property type="protein sequence ID" value="KRT90382.1"/>
    <property type="molecule type" value="Genomic_DNA"/>
</dbReference>
<dbReference type="SUPFAM" id="SSF51735">
    <property type="entry name" value="NAD(P)-binding Rossmann-fold domains"/>
    <property type="match status" value="1"/>
</dbReference>
<protein>
    <submittedName>
        <fullName evidence="3">NAD-dependent epimerase/dehydratase family protein</fullName>
    </submittedName>
    <submittedName>
        <fullName evidence="2">UDP-glucose 4-epimerase</fullName>
    </submittedName>
</protein>
<evidence type="ECO:0000259" key="1">
    <source>
        <dbReference type="Pfam" id="PF01370"/>
    </source>
</evidence>
<dbReference type="Pfam" id="PF01370">
    <property type="entry name" value="Epimerase"/>
    <property type="match status" value="1"/>
</dbReference>
<dbReference type="Proteomes" id="UP000036168">
    <property type="component" value="Unassembled WGS sequence"/>
</dbReference>
<proteinExistence type="predicted"/>
<reference evidence="2" key="2">
    <citation type="submission" date="2015-10" db="EMBL/GenBank/DDBJ databases">
        <authorList>
            <person name="Gilbert D.G."/>
        </authorList>
    </citation>
    <scope>NUCLEOTIDE SEQUENCE</scope>
    <source>
        <strain evidence="2">GO-13</strain>
    </source>
</reference>
<dbReference type="InterPro" id="IPR036291">
    <property type="entry name" value="NAD(P)-bd_dom_sf"/>
</dbReference>
<reference evidence="3 5" key="3">
    <citation type="submission" date="2023-03" db="EMBL/GenBank/DDBJ databases">
        <title>Agriculturally important microbes genome sequencing.</title>
        <authorList>
            <person name="Dunlap C."/>
        </authorList>
    </citation>
    <scope>NUCLEOTIDE SEQUENCE [LARGE SCALE GENOMIC DNA]</scope>
    <source>
        <strain evidence="3 5">CBP-3203</strain>
    </source>
</reference>
<evidence type="ECO:0000313" key="5">
    <source>
        <dbReference type="Proteomes" id="UP001341297"/>
    </source>
</evidence>
<comment type="caution">
    <text evidence="2">The sequence shown here is derived from an EMBL/GenBank/DDBJ whole genome shotgun (WGS) entry which is preliminary data.</text>
</comment>
<dbReference type="Gene3D" id="3.40.50.720">
    <property type="entry name" value="NAD(P)-binding Rossmann-like Domain"/>
    <property type="match status" value="1"/>
</dbReference>
<evidence type="ECO:0000313" key="2">
    <source>
        <dbReference type="EMBL" id="KRT90382.1"/>
    </source>
</evidence>
<dbReference type="STRING" id="1664069.BGLY_4198"/>
<name>A0A0J6F0C2_9BACI</name>
<accession>A0A0J6F0C2</accession>
<dbReference type="PANTHER" id="PTHR43245:SF13">
    <property type="entry name" value="UDP-D-APIOSE_UDP-D-XYLOSE SYNTHASE 2"/>
    <property type="match status" value="1"/>
</dbReference>
<dbReference type="Proteomes" id="UP001341297">
    <property type="component" value="Unassembled WGS sequence"/>
</dbReference>
<dbReference type="PANTHER" id="PTHR43245">
    <property type="entry name" value="BIFUNCTIONAL POLYMYXIN RESISTANCE PROTEIN ARNA"/>
    <property type="match status" value="1"/>
</dbReference>
<evidence type="ECO:0000313" key="3">
    <source>
        <dbReference type="EMBL" id="MEC0484084.1"/>
    </source>
</evidence>
<dbReference type="InterPro" id="IPR050177">
    <property type="entry name" value="Lipid_A_modif_metabolic_enz"/>
</dbReference>
<dbReference type="InterPro" id="IPR001509">
    <property type="entry name" value="Epimerase_deHydtase"/>
</dbReference>
<keyword evidence="5" id="KW-1185">Reference proteome</keyword>
<feature type="domain" description="NAD-dependent epimerase/dehydratase" evidence="1">
    <location>
        <begin position="4"/>
        <end position="228"/>
    </location>
</feature>
<reference evidence="2 4" key="1">
    <citation type="journal article" date="2015" name="Int. J. Syst. Evol. Microbiol.">
        <title>Bacillus glycinifermentans sp. nov., isolated from fermented soybean paste.</title>
        <authorList>
            <person name="Kim S.J."/>
            <person name="Dunlap C.A."/>
            <person name="Kwon S.W."/>
            <person name="Rooney A.P."/>
        </authorList>
    </citation>
    <scope>NUCLEOTIDE SEQUENCE [LARGE SCALE GENOMIC DNA]</scope>
    <source>
        <strain evidence="2 4">GO-13</strain>
    </source>
</reference>
<accession>A0A0J6ESK9</accession>